<sequence>MDPPRDQEEMPDDSVLTPEDLDFREEEEVAELDESRFVIGAEGRPDVDKSAMGKSPEEDHRRSTPDTEAPTKKTTQQGAAGTESQELRGSDVKRWIGANLRRTDSQYAYRLAAKTGENVSHQQLASDDIGMAFDGLLMWYAQQVGDGTAVEDTLGILLSESNVRVRYPVTGLLAYLEEHDLDPEDSIGDLLETVREHDGLVFP</sequence>
<dbReference type="OrthoDB" id="177137at2157"/>
<dbReference type="KEGG" id="hhsr:HSR6_1438"/>
<feature type="compositionally biased region" description="Polar residues" evidence="1">
    <location>
        <begin position="72"/>
        <end position="84"/>
    </location>
</feature>
<dbReference type="InterPro" id="IPR055923">
    <property type="entry name" value="DUF7500"/>
</dbReference>
<evidence type="ECO:0000313" key="3">
    <source>
        <dbReference type="EMBL" id="APE95881.1"/>
    </source>
</evidence>
<dbReference type="EMBL" id="CP016070">
    <property type="protein sequence ID" value="AOW80542.1"/>
    <property type="molecule type" value="Genomic_DNA"/>
</dbReference>
<dbReference type="GeneID" id="30417966"/>
<dbReference type="Proteomes" id="UP000186165">
    <property type="component" value="Chromosome"/>
</dbReference>
<evidence type="ECO:0000313" key="4">
    <source>
        <dbReference type="Proteomes" id="UP000185608"/>
    </source>
</evidence>
<feature type="compositionally biased region" description="Basic and acidic residues" evidence="1">
    <location>
        <begin position="43"/>
        <end position="71"/>
    </location>
</feature>
<dbReference type="KEGG" id="halh:HTSR_1366"/>
<evidence type="ECO:0000313" key="2">
    <source>
        <dbReference type="EMBL" id="AOW80542.1"/>
    </source>
</evidence>
<reference evidence="5" key="2">
    <citation type="submission" date="2016-08" db="EMBL/GenBank/DDBJ databases">
        <title>Discovery of first anaerobic lithoheterotrophic haloarchae widely represented in hypersaline habitats.</title>
        <authorList>
            <person name="Sorokin D.Y."/>
            <person name="Kublanov I.V."/>
            <person name="Roman P."/>
            <person name="Sinninghe Damste J.S."/>
            <person name="Golyshin P.N."/>
            <person name="Rojo D."/>
            <person name="Ciordia S."/>
            <person name="Mena Md.C."/>
            <person name="Ferrer M."/>
            <person name="Smedile F."/>
            <person name="Messina E."/>
            <person name="La Cono V."/>
            <person name="Yakimov M.M."/>
        </authorList>
    </citation>
    <scope>NUCLEOTIDE SEQUENCE [LARGE SCALE GENOMIC DNA]</scope>
    <source>
        <strain evidence="5">HSR6</strain>
    </source>
</reference>
<protein>
    <submittedName>
        <fullName evidence="2">Uncharacterized protein</fullName>
    </submittedName>
</protein>
<proteinExistence type="predicted"/>
<accession>A0A1D8S5B5</accession>
<feature type="region of interest" description="Disordered" evidence="1">
    <location>
        <begin position="1"/>
        <end position="90"/>
    </location>
</feature>
<dbReference type="RefSeq" id="WP_070365227.1">
    <property type="nucleotide sequence ID" value="NZ_CP016070.1"/>
</dbReference>
<dbReference type="EMBL" id="CP016804">
    <property type="protein sequence ID" value="APE95881.1"/>
    <property type="molecule type" value="Genomic_DNA"/>
</dbReference>
<reference evidence="2 4" key="1">
    <citation type="submission" date="2016-06" db="EMBL/GenBank/DDBJ databases">
        <title>Discovery of anaerobic lithoheterotrophic haloarchaeon capable of sulfur respiration by hydrogen and formate.</title>
        <authorList>
            <person name="Sorokin D.Y."/>
            <person name="Kublanov I.V."/>
            <person name="Roman P."/>
            <person name="Sinninghe Damste J.S."/>
            <person name="Golyshin P.N."/>
            <person name="Rojo D."/>
            <person name="Ciordia S."/>
            <person name="Mena Md.C."/>
            <person name="Ferrer M."/>
            <person name="Smedile F."/>
            <person name="Messina E."/>
            <person name="La Cono V."/>
            <person name="Yakimov M.M."/>
        </authorList>
    </citation>
    <scope>NUCLEOTIDE SEQUENCE [LARGE SCALE GENOMIC DNA]</scope>
    <source>
        <strain evidence="2 4">HTSR1</strain>
    </source>
</reference>
<keyword evidence="5" id="KW-1185">Reference proteome</keyword>
<dbReference type="STRING" id="1873524.HSR6_1438"/>
<reference evidence="3" key="3">
    <citation type="journal article" date="2017" name="ISME J.">
        <title>Discovery of anaerobic lithoheterotrophic haloarchaea, ubiquitous in hypersaline habitats.</title>
        <authorList>
            <person name="Sorokin D.Y."/>
            <person name="Messina E."/>
            <person name="Smedile F."/>
            <person name="Roman P."/>
            <person name="Damste J.S.S."/>
            <person name="Ciordia S."/>
            <person name="Mena M.C."/>
            <person name="Ferrer M."/>
            <person name="Golyshin P.N."/>
            <person name="Kublanov I.V."/>
            <person name="Samarov N.I."/>
            <person name="Toshchakov S.V."/>
            <person name="La Cono V."/>
            <person name="Yakimov M.M."/>
        </authorList>
    </citation>
    <scope>NUCLEOTIDE SEQUENCE</scope>
    <source>
        <strain evidence="3">HSR6</strain>
    </source>
</reference>
<dbReference type="AlphaFoldDB" id="A0A1D8S5B5"/>
<dbReference type="PATRIC" id="fig|1855411.3.peg.1366"/>
<name>A0A1D8S5B5_9EURY</name>
<evidence type="ECO:0000313" key="5">
    <source>
        <dbReference type="Proteomes" id="UP000186165"/>
    </source>
</evidence>
<feature type="compositionally biased region" description="Acidic residues" evidence="1">
    <location>
        <begin position="19"/>
        <end position="32"/>
    </location>
</feature>
<accession>A0A1J1AE74</accession>
<dbReference type="Proteomes" id="UP000185608">
    <property type="component" value="Chromosome"/>
</dbReference>
<evidence type="ECO:0000256" key="1">
    <source>
        <dbReference type="SAM" id="MobiDB-lite"/>
    </source>
</evidence>
<dbReference type="Pfam" id="PF24332">
    <property type="entry name" value="DUF7500"/>
    <property type="match status" value="1"/>
</dbReference>
<gene>
    <name evidence="3" type="ORF">HSR6_1438</name>
    <name evidence="2" type="ORF">HTSR_1366</name>
</gene>
<organism evidence="2 4">
    <name type="scientific">Halodesulfurarchaeum formicicum</name>
    <dbReference type="NCBI Taxonomy" id="1873524"/>
    <lineage>
        <taxon>Archaea</taxon>
        <taxon>Methanobacteriati</taxon>
        <taxon>Methanobacteriota</taxon>
        <taxon>Stenosarchaea group</taxon>
        <taxon>Halobacteria</taxon>
        <taxon>Halobacteriales</taxon>
        <taxon>Halobacteriaceae</taxon>
        <taxon>Halodesulfurarchaeum</taxon>
    </lineage>
</organism>